<evidence type="ECO:0000313" key="6">
    <source>
        <dbReference type="Proteomes" id="UP000192666"/>
    </source>
</evidence>
<feature type="domain" description="Gfo/Idh/MocA-like oxidoreductase N-terminal" evidence="3">
    <location>
        <begin position="8"/>
        <end position="130"/>
    </location>
</feature>
<dbReference type="Gene3D" id="3.30.360.10">
    <property type="entry name" value="Dihydrodipicolinate Reductase, domain 2"/>
    <property type="match status" value="1"/>
</dbReference>
<name>A0A1V8PML9_9BIFI</name>
<dbReference type="InterPro" id="IPR050984">
    <property type="entry name" value="Gfo/Idh/MocA_domain"/>
</dbReference>
<sequence length="338" mass="36993">MGFDMARIRVAILGAGRIAQHMADTLVKMAADSRYADLVEPYAVAARDAGRAADFATKYGFPVSYGSYEELVSDPNVDLVYIATPHNLHAEQAILCMKAGKGVLVEKAFGANAAQTREMLAVAKETGMLCAEAIWTRYMPSRGMIDDIIASGIIGDVQAIDANLCYPTTAKARITDPALAGGALLDVGVYPINFIDMIMHNVPIARIESSMRTYETGVDAHNSMTFYYENGVMATAQSSILCHSDRMGSVWGTKGYMVCQNINNVEAIDVYDGNHTIIAHYDVPAQLTGYEYEVASAAKALLEGHTECAEMPHADTMRIMELMDSLRRDWNLTYPFER</sequence>
<gene>
    <name evidence="5" type="ORF">B5782_1409</name>
</gene>
<dbReference type="GO" id="GO:0000166">
    <property type="term" value="F:nucleotide binding"/>
    <property type="evidence" value="ECO:0007669"/>
    <property type="project" value="InterPro"/>
</dbReference>
<dbReference type="Gene3D" id="3.40.50.720">
    <property type="entry name" value="NAD(P)-binding Rossmann-like Domain"/>
    <property type="match status" value="1"/>
</dbReference>
<evidence type="ECO:0000259" key="3">
    <source>
        <dbReference type="Pfam" id="PF01408"/>
    </source>
</evidence>
<dbReference type="EMBL" id="NAQA01000005">
    <property type="protein sequence ID" value="OQM49968.1"/>
    <property type="molecule type" value="Genomic_DNA"/>
</dbReference>
<dbReference type="Pfam" id="PF22725">
    <property type="entry name" value="GFO_IDH_MocA_C3"/>
    <property type="match status" value="1"/>
</dbReference>
<evidence type="ECO:0000256" key="1">
    <source>
        <dbReference type="ARBA" id="ARBA00010928"/>
    </source>
</evidence>
<feature type="domain" description="GFO/IDH/MocA-like oxidoreductase" evidence="4">
    <location>
        <begin position="147"/>
        <end position="257"/>
    </location>
</feature>
<dbReference type="PANTHER" id="PTHR22604">
    <property type="entry name" value="OXIDOREDUCTASES"/>
    <property type="match status" value="1"/>
</dbReference>
<comment type="similarity">
    <text evidence="1">Belongs to the Gfo/Idh/MocA family.</text>
</comment>
<dbReference type="PANTHER" id="PTHR22604:SF105">
    <property type="entry name" value="TRANS-1,2-DIHYDROBENZENE-1,2-DIOL DEHYDROGENASE"/>
    <property type="match status" value="1"/>
</dbReference>
<dbReference type="SUPFAM" id="SSF51735">
    <property type="entry name" value="NAD(P)-binding Rossmann-fold domains"/>
    <property type="match status" value="1"/>
</dbReference>
<dbReference type="GO" id="GO:0016491">
    <property type="term" value="F:oxidoreductase activity"/>
    <property type="evidence" value="ECO:0007669"/>
    <property type="project" value="UniProtKB-KW"/>
</dbReference>
<organism evidence="5 6">
    <name type="scientific">Bifidobacterium catenulatum</name>
    <dbReference type="NCBI Taxonomy" id="1686"/>
    <lineage>
        <taxon>Bacteria</taxon>
        <taxon>Bacillati</taxon>
        <taxon>Actinomycetota</taxon>
        <taxon>Actinomycetes</taxon>
        <taxon>Bifidobacteriales</taxon>
        <taxon>Bifidobacteriaceae</taxon>
        <taxon>Bifidobacterium</taxon>
    </lineage>
</organism>
<dbReference type="Pfam" id="PF01408">
    <property type="entry name" value="GFO_IDH_MocA"/>
    <property type="match status" value="1"/>
</dbReference>
<comment type="caution">
    <text evidence="5">The sequence shown here is derived from an EMBL/GenBank/DDBJ whole genome shotgun (WGS) entry which is preliminary data.</text>
</comment>
<keyword evidence="2" id="KW-0560">Oxidoreductase</keyword>
<evidence type="ECO:0000313" key="5">
    <source>
        <dbReference type="EMBL" id="OQM49968.1"/>
    </source>
</evidence>
<proteinExistence type="inferred from homology"/>
<dbReference type="SUPFAM" id="SSF55347">
    <property type="entry name" value="Glyceraldehyde-3-phosphate dehydrogenase-like, C-terminal domain"/>
    <property type="match status" value="1"/>
</dbReference>
<protein>
    <submittedName>
        <fullName evidence="5">Oxidoreductase</fullName>
    </submittedName>
</protein>
<accession>A0A1V8PML9</accession>
<evidence type="ECO:0000259" key="4">
    <source>
        <dbReference type="Pfam" id="PF22725"/>
    </source>
</evidence>
<evidence type="ECO:0000256" key="2">
    <source>
        <dbReference type="ARBA" id="ARBA00023002"/>
    </source>
</evidence>
<dbReference type="Proteomes" id="UP000192666">
    <property type="component" value="Unassembled WGS sequence"/>
</dbReference>
<dbReference type="InterPro" id="IPR000683">
    <property type="entry name" value="Gfo/Idh/MocA-like_OxRdtase_N"/>
</dbReference>
<dbReference type="InterPro" id="IPR036291">
    <property type="entry name" value="NAD(P)-bd_dom_sf"/>
</dbReference>
<reference evidence="5 6" key="1">
    <citation type="submission" date="2017-03" db="EMBL/GenBank/DDBJ databases">
        <title>Maternal inheritance of bifidobacteria.</title>
        <authorList>
            <person name="Lugli G.A."/>
            <person name="Duranti S."/>
            <person name="Milani C."/>
            <person name="Mancabelli L."/>
        </authorList>
    </citation>
    <scope>NUCLEOTIDE SEQUENCE [LARGE SCALE GENOMIC DNA]</scope>
    <source>
        <strain evidence="5 6">1899B</strain>
    </source>
</reference>
<dbReference type="InterPro" id="IPR055170">
    <property type="entry name" value="GFO_IDH_MocA-like_dom"/>
</dbReference>
<dbReference type="AlphaFoldDB" id="A0A1V8PML9"/>